<feature type="region of interest" description="Disordered" evidence="1">
    <location>
        <begin position="476"/>
        <end position="555"/>
    </location>
</feature>
<evidence type="ECO:0000313" key="2">
    <source>
        <dbReference type="EMBL" id="CAI6068319.1"/>
    </source>
</evidence>
<reference evidence="2" key="1">
    <citation type="submission" date="2023-01" db="EMBL/GenBank/DDBJ databases">
        <authorList>
            <person name="Piombo E."/>
        </authorList>
    </citation>
    <scope>NUCLEOTIDE SEQUENCE</scope>
</reference>
<organism evidence="2 3">
    <name type="scientific">Clonostachys chloroleuca</name>
    <dbReference type="NCBI Taxonomy" id="1926264"/>
    <lineage>
        <taxon>Eukaryota</taxon>
        <taxon>Fungi</taxon>
        <taxon>Dikarya</taxon>
        <taxon>Ascomycota</taxon>
        <taxon>Pezizomycotina</taxon>
        <taxon>Sordariomycetes</taxon>
        <taxon>Hypocreomycetidae</taxon>
        <taxon>Hypocreales</taxon>
        <taxon>Bionectriaceae</taxon>
        <taxon>Clonostachys</taxon>
    </lineage>
</organism>
<feature type="region of interest" description="Disordered" evidence="1">
    <location>
        <begin position="113"/>
        <end position="162"/>
    </location>
</feature>
<dbReference type="Proteomes" id="UP001160390">
    <property type="component" value="Unassembled WGS sequence"/>
</dbReference>
<feature type="compositionally biased region" description="Basic and acidic residues" evidence="1">
    <location>
        <begin position="10"/>
        <end position="19"/>
    </location>
</feature>
<feature type="compositionally biased region" description="Polar residues" evidence="1">
    <location>
        <begin position="444"/>
        <end position="454"/>
    </location>
</feature>
<comment type="caution">
    <text evidence="2">The sequence shown here is derived from an EMBL/GenBank/DDBJ whole genome shotgun (WGS) entry which is preliminary data.</text>
</comment>
<dbReference type="EMBL" id="CABFNP030000633">
    <property type="protein sequence ID" value="CAI6068319.1"/>
    <property type="molecule type" value="Genomic_DNA"/>
</dbReference>
<name>A0AA35LTD6_9HYPO</name>
<feature type="compositionally biased region" description="Low complexity" evidence="1">
    <location>
        <begin position="492"/>
        <end position="507"/>
    </location>
</feature>
<keyword evidence="3" id="KW-1185">Reference proteome</keyword>
<gene>
    <name evidence="2" type="ORF">CCHLO57077_00017750</name>
</gene>
<accession>A0AA35LTD6</accession>
<feature type="compositionally biased region" description="Low complexity" evidence="1">
    <location>
        <begin position="515"/>
        <end position="525"/>
    </location>
</feature>
<evidence type="ECO:0000256" key="1">
    <source>
        <dbReference type="SAM" id="MobiDB-lite"/>
    </source>
</evidence>
<evidence type="ECO:0000313" key="3">
    <source>
        <dbReference type="Proteomes" id="UP001160390"/>
    </source>
</evidence>
<feature type="region of interest" description="Disordered" evidence="1">
    <location>
        <begin position="441"/>
        <end position="464"/>
    </location>
</feature>
<feature type="region of interest" description="Disordered" evidence="1">
    <location>
        <begin position="1"/>
        <end position="24"/>
    </location>
</feature>
<sequence>MARPQKRKRPQVDPGDRPILDGSTCIPVSNKRRCLLNPVTNGCQLHPSTRPPHFWDNLSEIPLTSSALLEVERRNTQRPGTDSGLRRSRRSSRLLAQQAAALIQSPNQLLKQYASEGGPDLRDLRGYKMPPSSSLTRRHKRASYPADKTNAPPTTTSTKSTGPYDRAFQQHLIDHQILPDEYEDPDGRGPPPISNIDDIKQILRQPRPSLSLSAGDFKEFKRAQAHASKESQILADVFPFLEGNAGDKRCIGRQIPFNNLEHLTDGTLAAANPDIYHGARPEQLPYRLRERLSGQIEPSSQGDLPLAPNFFVEVKGPDGSAAVAQRQINYDMALGERGQVALHSSGSPQPNNIEADSIEAHTLGCTYMDGTLKVYAIAMLPPKEEGQQPGYTIVQLKACAMTGDSDAFLEGVTVYRNAVEWCKKQRDKAIEKAKTLATDLQDRPSFTEQTSRNANKLGKGGTPKLVRSQYDLESADELSLDYSPPAKRSRSPQKQQGKQLGNNNQPPAKRSCSPQKQQAQKQQGKPLGNNHQPPTKRSHSRQEQQGRQQRFKIKK</sequence>
<proteinExistence type="predicted"/>
<protein>
    <submittedName>
        <fullName evidence="2">Uncharacterized protein</fullName>
    </submittedName>
</protein>
<feature type="compositionally biased region" description="Low complexity" evidence="1">
    <location>
        <begin position="148"/>
        <end position="161"/>
    </location>
</feature>
<dbReference type="AlphaFoldDB" id="A0AA35LTD6"/>